<proteinExistence type="predicted"/>
<sequence>MPKVITQDDIDKIAEYAGKNYSKAATAKELGVDRTTVRKYWP</sequence>
<accession>X1L4G8</accession>
<evidence type="ECO:0008006" key="2">
    <source>
        <dbReference type="Google" id="ProtNLM"/>
    </source>
</evidence>
<gene>
    <name evidence="1" type="ORF">S06H3_02240</name>
</gene>
<comment type="caution">
    <text evidence="1">The sequence shown here is derived from an EMBL/GenBank/DDBJ whole genome shotgun (WGS) entry which is preliminary data.</text>
</comment>
<dbReference type="SUPFAM" id="SSF46689">
    <property type="entry name" value="Homeodomain-like"/>
    <property type="match status" value="1"/>
</dbReference>
<dbReference type="InterPro" id="IPR009057">
    <property type="entry name" value="Homeodomain-like_sf"/>
</dbReference>
<dbReference type="AlphaFoldDB" id="X1L4G8"/>
<organism evidence="1">
    <name type="scientific">marine sediment metagenome</name>
    <dbReference type="NCBI Taxonomy" id="412755"/>
    <lineage>
        <taxon>unclassified sequences</taxon>
        <taxon>metagenomes</taxon>
        <taxon>ecological metagenomes</taxon>
    </lineage>
</organism>
<evidence type="ECO:0000313" key="1">
    <source>
        <dbReference type="EMBL" id="GAI00786.1"/>
    </source>
</evidence>
<reference evidence="1" key="1">
    <citation type="journal article" date="2014" name="Front. Microbiol.">
        <title>High frequency of phylogenetically diverse reductive dehalogenase-homologous genes in deep subseafloor sedimentary metagenomes.</title>
        <authorList>
            <person name="Kawai M."/>
            <person name="Futagami T."/>
            <person name="Toyoda A."/>
            <person name="Takaki Y."/>
            <person name="Nishi S."/>
            <person name="Hori S."/>
            <person name="Arai W."/>
            <person name="Tsubouchi T."/>
            <person name="Morono Y."/>
            <person name="Uchiyama I."/>
            <person name="Ito T."/>
            <person name="Fujiyama A."/>
            <person name="Inagaki F."/>
            <person name="Takami H."/>
        </authorList>
    </citation>
    <scope>NUCLEOTIDE SEQUENCE</scope>
    <source>
        <strain evidence="1">Expedition CK06-06</strain>
    </source>
</reference>
<protein>
    <recommendedName>
        <fullName evidence="2">DNA binding HTH domain-containing protein</fullName>
    </recommendedName>
</protein>
<dbReference type="EMBL" id="BARV01000635">
    <property type="protein sequence ID" value="GAI00786.1"/>
    <property type="molecule type" value="Genomic_DNA"/>
</dbReference>
<name>X1L4G8_9ZZZZ</name>
<feature type="non-terminal residue" evidence="1">
    <location>
        <position position="42"/>
    </location>
</feature>
<dbReference type="Gene3D" id="1.10.10.60">
    <property type="entry name" value="Homeodomain-like"/>
    <property type="match status" value="1"/>
</dbReference>